<reference evidence="2" key="1">
    <citation type="submission" date="2017-09" db="EMBL/GenBank/DDBJ databases">
        <authorList>
            <person name="Varghese N."/>
            <person name="Submissions S."/>
        </authorList>
    </citation>
    <scope>NUCLEOTIDE SEQUENCE [LARGE SCALE GENOMIC DNA]</scope>
    <source>
        <strain evidence="2">CGMCC 1.8913</strain>
    </source>
</reference>
<sequence length="118" mass="14049">MVNIIDMDQVRTKKRMLQVARPKGIEYEIYLTVVKYVDKHAQPDSTNENMMTTSSDLAKVYNGDRKQFKATYHELLHYWKITVLDEEFPTDEEFEQFPKLGDLCSFIDRKVQQDKYMS</sequence>
<dbReference type="RefSeq" id="WP_097040137.1">
    <property type="nucleotide sequence ID" value="NZ_OBEK01000002.1"/>
</dbReference>
<keyword evidence="2" id="KW-1185">Reference proteome</keyword>
<name>A0A285NIP4_9BACI</name>
<dbReference type="AlphaFoldDB" id="A0A285NIP4"/>
<dbReference type="Proteomes" id="UP000219356">
    <property type="component" value="Unassembled WGS sequence"/>
</dbReference>
<accession>A0A285NIP4</accession>
<proteinExistence type="predicted"/>
<dbReference type="OrthoDB" id="2967156at2"/>
<protein>
    <submittedName>
        <fullName evidence="1">Uncharacterized protein</fullName>
    </submittedName>
</protein>
<evidence type="ECO:0000313" key="2">
    <source>
        <dbReference type="Proteomes" id="UP000219356"/>
    </source>
</evidence>
<organism evidence="1 2">
    <name type="scientific">Terribacillus aidingensis</name>
    <dbReference type="NCBI Taxonomy" id="586416"/>
    <lineage>
        <taxon>Bacteria</taxon>
        <taxon>Bacillati</taxon>
        <taxon>Bacillota</taxon>
        <taxon>Bacilli</taxon>
        <taxon>Bacillales</taxon>
        <taxon>Bacillaceae</taxon>
        <taxon>Terribacillus</taxon>
    </lineage>
</organism>
<gene>
    <name evidence="1" type="ORF">SAMN05421503_1119</name>
</gene>
<dbReference type="EMBL" id="OBEK01000002">
    <property type="protein sequence ID" value="SNZ09138.1"/>
    <property type="molecule type" value="Genomic_DNA"/>
</dbReference>
<evidence type="ECO:0000313" key="1">
    <source>
        <dbReference type="EMBL" id="SNZ09138.1"/>
    </source>
</evidence>